<proteinExistence type="predicted"/>
<keyword evidence="1" id="KW-1133">Transmembrane helix</keyword>
<dbReference type="STRING" id="634500.EbC_27740"/>
<dbReference type="EMBL" id="FP236843">
    <property type="protein sequence ID" value="CAX60305.1"/>
    <property type="molecule type" value="Genomic_DNA"/>
</dbReference>
<name>D8MTZ8_ERWBE</name>
<dbReference type="HOGENOM" id="CLU_219741_0_0_6"/>
<dbReference type="KEGG" id="ebi:EbC_27740"/>
<evidence type="ECO:0000313" key="3">
    <source>
        <dbReference type="Proteomes" id="UP000008793"/>
    </source>
</evidence>
<keyword evidence="1" id="KW-0812">Transmembrane</keyword>
<organism evidence="3">
    <name type="scientific">Erwinia billingiae (strain Eb661)</name>
    <dbReference type="NCBI Taxonomy" id="634500"/>
    <lineage>
        <taxon>Bacteria</taxon>
        <taxon>Pseudomonadati</taxon>
        <taxon>Pseudomonadota</taxon>
        <taxon>Gammaproteobacteria</taxon>
        <taxon>Enterobacterales</taxon>
        <taxon>Erwiniaceae</taxon>
        <taxon>Erwinia</taxon>
    </lineage>
</organism>
<gene>
    <name evidence="2" type="ordered locus">EbC_27740</name>
</gene>
<dbReference type="AlphaFoldDB" id="D8MTZ8"/>
<dbReference type="Proteomes" id="UP000008793">
    <property type="component" value="Chromosome"/>
</dbReference>
<reference evidence="2 3" key="1">
    <citation type="journal article" date="2010" name="BMC Genomics">
        <title>Genome comparison of the epiphytic bacteria Erwinia billingiae and E. tasmaniensis with the pear pathogen E. pyrifoliae.</title>
        <authorList>
            <person name="Kube M."/>
            <person name="Migdoll A.M."/>
            <person name="Gehring I."/>
            <person name="Heitmann K."/>
            <person name="Mayer Y."/>
            <person name="Kuhl H."/>
            <person name="Knaust F."/>
            <person name="Geider K."/>
            <person name="Reinhardt R."/>
        </authorList>
    </citation>
    <scope>NUCLEOTIDE SEQUENCE [LARGE SCALE GENOMIC DNA]</scope>
    <source>
        <strain evidence="2 3">Eb661</strain>
    </source>
</reference>
<evidence type="ECO:0000256" key="1">
    <source>
        <dbReference type="SAM" id="Phobius"/>
    </source>
</evidence>
<keyword evidence="3" id="KW-1185">Reference proteome</keyword>
<feature type="transmembrane region" description="Helical" evidence="1">
    <location>
        <begin position="12"/>
        <end position="35"/>
    </location>
</feature>
<sequence>MMYGLSLFRLSLYVIFAIITCSAVGLFTFVVVSMLGN</sequence>
<protein>
    <submittedName>
        <fullName evidence="2">Uncharacterized protein</fullName>
    </submittedName>
</protein>
<accession>D8MTZ8</accession>
<keyword evidence="1" id="KW-0472">Membrane</keyword>
<evidence type="ECO:0000313" key="2">
    <source>
        <dbReference type="EMBL" id="CAX60305.1"/>
    </source>
</evidence>